<keyword evidence="3" id="KW-0732">Signal</keyword>
<dbReference type="SUPFAM" id="SSF53850">
    <property type="entry name" value="Periplasmic binding protein-like II"/>
    <property type="match status" value="1"/>
</dbReference>
<dbReference type="Gene3D" id="3.40.190.10">
    <property type="entry name" value="Periplasmic binding protein-like II"/>
    <property type="match status" value="1"/>
</dbReference>
<evidence type="ECO:0000313" key="6">
    <source>
        <dbReference type="EMBL" id="MBB6262451.1"/>
    </source>
</evidence>
<evidence type="ECO:0000259" key="5">
    <source>
        <dbReference type="Pfam" id="PF00496"/>
    </source>
</evidence>
<dbReference type="InterPro" id="IPR039424">
    <property type="entry name" value="SBP_5"/>
</dbReference>
<dbReference type="Pfam" id="PF00496">
    <property type="entry name" value="SBP_bac_5"/>
    <property type="match status" value="1"/>
</dbReference>
<organism evidence="6 7">
    <name type="scientific">Paenochrobactrum gallinarii</name>
    <dbReference type="NCBI Taxonomy" id="643673"/>
    <lineage>
        <taxon>Bacteria</taxon>
        <taxon>Pseudomonadati</taxon>
        <taxon>Pseudomonadota</taxon>
        <taxon>Alphaproteobacteria</taxon>
        <taxon>Hyphomicrobiales</taxon>
        <taxon>Brucellaceae</taxon>
        <taxon>Paenochrobactrum</taxon>
    </lineage>
</organism>
<dbReference type="GO" id="GO:0030288">
    <property type="term" value="C:outer membrane-bounded periplasmic space"/>
    <property type="evidence" value="ECO:0007669"/>
    <property type="project" value="UniProtKB-ARBA"/>
</dbReference>
<reference evidence="6 7" key="1">
    <citation type="submission" date="2020-08" db="EMBL/GenBank/DDBJ databases">
        <title>Genomic Encyclopedia of Type Strains, Phase IV (KMG-IV): sequencing the most valuable type-strain genomes for metagenomic binning, comparative biology and taxonomic classification.</title>
        <authorList>
            <person name="Goeker M."/>
        </authorList>
    </citation>
    <scope>NUCLEOTIDE SEQUENCE [LARGE SCALE GENOMIC DNA]</scope>
    <source>
        <strain evidence="6 7">DSM 22336</strain>
    </source>
</reference>
<dbReference type="InterPro" id="IPR030678">
    <property type="entry name" value="Peptide/Ni-bd"/>
</dbReference>
<evidence type="ECO:0000256" key="3">
    <source>
        <dbReference type="ARBA" id="ARBA00022729"/>
    </source>
</evidence>
<name>A0A841M888_9HYPH</name>
<accession>A0A841M888</accession>
<dbReference type="GO" id="GO:1904680">
    <property type="term" value="F:peptide transmembrane transporter activity"/>
    <property type="evidence" value="ECO:0007669"/>
    <property type="project" value="TreeGrafter"/>
</dbReference>
<keyword evidence="7" id="KW-1185">Reference proteome</keyword>
<dbReference type="InterPro" id="IPR006311">
    <property type="entry name" value="TAT_signal"/>
</dbReference>
<dbReference type="PROSITE" id="PS51318">
    <property type="entry name" value="TAT"/>
    <property type="match status" value="1"/>
</dbReference>
<dbReference type="EMBL" id="JACIIU010000031">
    <property type="protein sequence ID" value="MBB6262451.1"/>
    <property type="molecule type" value="Genomic_DNA"/>
</dbReference>
<sequence>MKLSSHNKSINLNNIHRRHFLGLGIAGLASSVWGLPAFAQAASDEGTPPSQPTGVVIVGLSQEPVSFHPLMPGVEVDEVVWTNVFNTLWVAQPDGTLMPDLALEVPSIENGGIAEDGLLWTVRLRDDVKWHDGEPFTAEDVKFSLELINADGFRSRTRVGHDLITEVTVKGPHEISWRMSRAFSPYLALMANTQIVPKHLLDGAEDPNVTAFNNAPVGTGPFKWESRTPGDNITLSANENYHGDGPYMATAVLKYVPDMTALYAQFRTGQVDTVIISGIPQNFYEEAKNLTNQTVFISPSGNIECVMPNMEHPAMQEKAVRQALYYGMDKQAIVDALYYGVPEGTESFMPRESWAYNPDLPSQSYDPDQANKLLDEAGWVLGANNIRSKDGVPLEFTISTTTGHEIREQVQQLLMQDWEKIGVSLKISNMPAAVIWGDFYVRSQFESLLVGTAFRTGMDPDPAPRFASDAIPVKGGSGGNYMQWQNAEADKLMRDAQASFNADERKSLYYRLQEITREELPILPIFQYAPIEGIKNGLKGFRPNINARQNAWNMGQWYWQA</sequence>
<dbReference type="PANTHER" id="PTHR30290:SF38">
    <property type="entry name" value="D,D-DIPEPTIDE-BINDING PERIPLASMIC PROTEIN DDPA-RELATED"/>
    <property type="match status" value="1"/>
</dbReference>
<dbReference type="PANTHER" id="PTHR30290">
    <property type="entry name" value="PERIPLASMIC BINDING COMPONENT OF ABC TRANSPORTER"/>
    <property type="match status" value="1"/>
</dbReference>
<evidence type="ECO:0000256" key="2">
    <source>
        <dbReference type="ARBA" id="ARBA00005695"/>
    </source>
</evidence>
<evidence type="ECO:0000256" key="1">
    <source>
        <dbReference type="ARBA" id="ARBA00004418"/>
    </source>
</evidence>
<gene>
    <name evidence="6" type="ORF">FHS77_003025</name>
</gene>
<dbReference type="InterPro" id="IPR000914">
    <property type="entry name" value="SBP_5_dom"/>
</dbReference>
<dbReference type="Gene3D" id="3.90.76.10">
    <property type="entry name" value="Dipeptide-binding Protein, Domain 1"/>
    <property type="match status" value="1"/>
</dbReference>
<dbReference type="Proteomes" id="UP000555393">
    <property type="component" value="Unassembled WGS sequence"/>
</dbReference>
<dbReference type="GO" id="GO:0015833">
    <property type="term" value="P:peptide transport"/>
    <property type="evidence" value="ECO:0007669"/>
    <property type="project" value="TreeGrafter"/>
</dbReference>
<dbReference type="Gene3D" id="3.10.105.10">
    <property type="entry name" value="Dipeptide-binding Protein, Domain 3"/>
    <property type="match status" value="1"/>
</dbReference>
<dbReference type="PIRSF" id="PIRSF002741">
    <property type="entry name" value="MppA"/>
    <property type="match status" value="1"/>
</dbReference>
<evidence type="ECO:0000313" key="7">
    <source>
        <dbReference type="Proteomes" id="UP000555393"/>
    </source>
</evidence>
<dbReference type="GO" id="GO:0043190">
    <property type="term" value="C:ATP-binding cassette (ABC) transporter complex"/>
    <property type="evidence" value="ECO:0007669"/>
    <property type="project" value="InterPro"/>
</dbReference>
<comment type="caution">
    <text evidence="6">The sequence shown here is derived from an EMBL/GenBank/DDBJ whole genome shotgun (WGS) entry which is preliminary data.</text>
</comment>
<proteinExistence type="inferred from homology"/>
<evidence type="ECO:0000256" key="4">
    <source>
        <dbReference type="ARBA" id="ARBA00022764"/>
    </source>
</evidence>
<comment type="similarity">
    <text evidence="2">Belongs to the bacterial solute-binding protein 5 family.</text>
</comment>
<feature type="domain" description="Solute-binding protein family 5" evidence="5">
    <location>
        <begin position="99"/>
        <end position="455"/>
    </location>
</feature>
<dbReference type="RefSeq" id="WP_184224686.1">
    <property type="nucleotide sequence ID" value="NZ_JACIIU010000031.1"/>
</dbReference>
<dbReference type="AlphaFoldDB" id="A0A841M888"/>
<dbReference type="CDD" id="cd08513">
    <property type="entry name" value="PBP2_thermophilic_Hb8_like"/>
    <property type="match status" value="1"/>
</dbReference>
<comment type="subcellular location">
    <subcellularLocation>
        <location evidence="1">Periplasm</location>
    </subcellularLocation>
</comment>
<keyword evidence="4" id="KW-0574">Periplasm</keyword>
<protein>
    <submittedName>
        <fullName evidence="6">Peptide/nickel transport system substrate-binding protein</fullName>
    </submittedName>
</protein>